<keyword evidence="1" id="KW-0812">Transmembrane</keyword>
<dbReference type="RefSeq" id="WP_120469776.1">
    <property type="nucleotide sequence ID" value="NZ_RAYQ01000011.1"/>
</dbReference>
<comment type="caution">
    <text evidence="2">The sequence shown here is derived from an EMBL/GenBank/DDBJ whole genome shotgun (WGS) entry which is preliminary data.</text>
</comment>
<keyword evidence="1" id="KW-1133">Transmembrane helix</keyword>
<proteinExistence type="predicted"/>
<dbReference type="GO" id="GO:0140359">
    <property type="term" value="F:ABC-type transporter activity"/>
    <property type="evidence" value="ECO:0007669"/>
    <property type="project" value="InterPro"/>
</dbReference>
<evidence type="ECO:0000256" key="1">
    <source>
        <dbReference type="SAM" id="Phobius"/>
    </source>
</evidence>
<feature type="transmembrane region" description="Helical" evidence="1">
    <location>
        <begin position="52"/>
        <end position="73"/>
    </location>
</feature>
<feature type="transmembrane region" description="Helical" evidence="1">
    <location>
        <begin position="249"/>
        <end position="268"/>
    </location>
</feature>
<reference evidence="2 3" key="1">
    <citation type="submission" date="2018-09" db="EMBL/GenBank/DDBJ databases">
        <title>Murine metabolic-syndrome-specific gut microbial biobank.</title>
        <authorList>
            <person name="Liu C."/>
        </authorList>
    </citation>
    <scope>NUCLEOTIDE SEQUENCE [LARGE SCALE GENOMIC DNA]</scope>
    <source>
        <strain evidence="2 3">0.1xD8-82</strain>
    </source>
</reference>
<dbReference type="Proteomes" id="UP000280696">
    <property type="component" value="Unassembled WGS sequence"/>
</dbReference>
<dbReference type="GO" id="GO:0005886">
    <property type="term" value="C:plasma membrane"/>
    <property type="evidence" value="ECO:0007669"/>
    <property type="project" value="UniProtKB-SubCell"/>
</dbReference>
<organism evidence="2 3">
    <name type="scientific">Parablautia intestinalis</name>
    <dbReference type="NCBI Taxonomy" id="2320100"/>
    <lineage>
        <taxon>Bacteria</taxon>
        <taxon>Bacillati</taxon>
        <taxon>Bacillota</taxon>
        <taxon>Clostridia</taxon>
        <taxon>Lachnospirales</taxon>
        <taxon>Lachnospiraceae</taxon>
        <taxon>Parablautia</taxon>
    </lineage>
</organism>
<evidence type="ECO:0000313" key="3">
    <source>
        <dbReference type="Proteomes" id="UP000280696"/>
    </source>
</evidence>
<keyword evidence="1" id="KW-0472">Membrane</keyword>
<feature type="transmembrane region" description="Helical" evidence="1">
    <location>
        <begin position="164"/>
        <end position="184"/>
    </location>
</feature>
<evidence type="ECO:0000313" key="2">
    <source>
        <dbReference type="EMBL" id="RKI91073.1"/>
    </source>
</evidence>
<sequence length="274" mass="30742">MTKVLSANFMRLKKDKVFWIGLVFMFAAGIFFPVMRYMDMKQTGTINPIDNAFLGCVLFIGIIMAVFCSLFIGTEYSDGTIRNKVIVGQNRNSIYLANFVTCVVVSLIMCIAFFVPYLCIGIPLLGFFIMTTKIVILFILTAFLLAIAFSSIYTLISMLNHSKAITAVICILLAFLLLFVGGQLNKMLNEPEMNMSVVMSENGQEYKEIPNPHYLNEGERKTVQFVYDFIPGGQVIQCMSLEATNLPLLPLYSFIIILLTTGIGLLCFKKKDLK</sequence>
<dbReference type="EMBL" id="RAYQ01000011">
    <property type="protein sequence ID" value="RKI91073.1"/>
    <property type="molecule type" value="Genomic_DNA"/>
</dbReference>
<keyword evidence="3" id="KW-1185">Reference proteome</keyword>
<gene>
    <name evidence="2" type="ORF">D7V94_11190</name>
</gene>
<protein>
    <submittedName>
        <fullName evidence="2">ABC transporter permease</fullName>
    </submittedName>
</protein>
<name>A0A3A9AU50_9FIRM</name>
<dbReference type="OrthoDB" id="1862600at2"/>
<feature type="transmembrane region" description="Helical" evidence="1">
    <location>
        <begin position="124"/>
        <end position="152"/>
    </location>
</feature>
<dbReference type="AlphaFoldDB" id="A0A3A9AU50"/>
<feature type="transmembrane region" description="Helical" evidence="1">
    <location>
        <begin position="17"/>
        <end position="37"/>
    </location>
</feature>
<dbReference type="Pfam" id="PF12730">
    <property type="entry name" value="ABC2_membrane_4"/>
    <property type="match status" value="1"/>
</dbReference>
<accession>A0A3A9AU50</accession>
<feature type="transmembrane region" description="Helical" evidence="1">
    <location>
        <begin position="94"/>
        <end position="118"/>
    </location>
</feature>